<dbReference type="Proteomes" id="UP000002899">
    <property type="component" value="Chromosome II"/>
</dbReference>
<reference evidence="1 2" key="3">
    <citation type="journal article" date="2016" name="Sci. Rep.">
        <title>Genome-wide diversity and gene expression profiling of Babesia microti isolates identify polymorphic genes that mediate host-pathogen interactions.</title>
        <authorList>
            <person name="Silva J.C."/>
            <person name="Cornillot E."/>
            <person name="McCracken C."/>
            <person name="Usmani-Brown S."/>
            <person name="Dwivedi A."/>
            <person name="Ifeonu O.O."/>
            <person name="Crabtree J."/>
            <person name="Gotia H.T."/>
            <person name="Virji A.Z."/>
            <person name="Reynes C."/>
            <person name="Colinge J."/>
            <person name="Kumar V."/>
            <person name="Lawres L."/>
            <person name="Pazzi J.E."/>
            <person name="Pablo J.V."/>
            <person name="Hung C."/>
            <person name="Brancato J."/>
            <person name="Kumari P."/>
            <person name="Orvis J."/>
            <person name="Tretina K."/>
            <person name="Chibucos M."/>
            <person name="Ott S."/>
            <person name="Sadzewicz L."/>
            <person name="Sengamalay N."/>
            <person name="Shetty A.C."/>
            <person name="Su Q."/>
            <person name="Tallon L."/>
            <person name="Fraser C.M."/>
            <person name="Frutos R."/>
            <person name="Molina D.M."/>
            <person name="Krause P.J."/>
            <person name="Ben Mamoun C."/>
        </authorList>
    </citation>
    <scope>NUCLEOTIDE SEQUENCE [LARGE SCALE GENOMIC DNA]</scope>
    <source>
        <strain evidence="1 2">RI</strain>
    </source>
</reference>
<dbReference type="GeneID" id="24424455"/>
<dbReference type="AlphaFoldDB" id="I7IQJ1"/>
<dbReference type="EMBL" id="FO082872">
    <property type="protein sequence ID" value="CCF73825.1"/>
    <property type="molecule type" value="Genomic_DNA"/>
</dbReference>
<evidence type="ECO:0000313" key="1">
    <source>
        <dbReference type="EMBL" id="CCF73825.1"/>
    </source>
</evidence>
<name>I7IQJ1_BABMR</name>
<organism evidence="1 2">
    <name type="scientific">Babesia microti (strain RI)</name>
    <dbReference type="NCBI Taxonomy" id="1133968"/>
    <lineage>
        <taxon>Eukaryota</taxon>
        <taxon>Sar</taxon>
        <taxon>Alveolata</taxon>
        <taxon>Apicomplexa</taxon>
        <taxon>Aconoidasida</taxon>
        <taxon>Piroplasmida</taxon>
        <taxon>Babesiidae</taxon>
        <taxon>Babesia</taxon>
    </lineage>
</organism>
<proteinExistence type="predicted"/>
<protein>
    <submittedName>
        <fullName evidence="1">Uncharacterized protein</fullName>
    </submittedName>
</protein>
<dbReference type="KEGG" id="bmic:BMR1_02g03360"/>
<dbReference type="VEuPathDB" id="PiroplasmaDB:BMR1_02g03360"/>
<evidence type="ECO:0000313" key="2">
    <source>
        <dbReference type="Proteomes" id="UP000002899"/>
    </source>
</evidence>
<reference evidence="1 2" key="2">
    <citation type="journal article" date="2013" name="PLoS ONE">
        <title>Whole genome mapping and re-organization of the nuclear and mitochondrial genomes of Babesia microti isolates.</title>
        <authorList>
            <person name="Cornillot E."/>
            <person name="Dassouli A."/>
            <person name="Garg A."/>
            <person name="Pachikara N."/>
            <person name="Randazzo S."/>
            <person name="Depoix D."/>
            <person name="Carcy B."/>
            <person name="Delbecq S."/>
            <person name="Frutos R."/>
            <person name="Silva J.C."/>
            <person name="Sutton R."/>
            <person name="Krause P.J."/>
            <person name="Mamoun C.B."/>
        </authorList>
    </citation>
    <scope>NUCLEOTIDE SEQUENCE [LARGE SCALE GENOMIC DNA]</scope>
    <source>
        <strain evidence="1 2">RI</strain>
    </source>
</reference>
<gene>
    <name evidence="1" type="ORF">BMR1_02g03360</name>
</gene>
<reference evidence="1 2" key="1">
    <citation type="journal article" date="2012" name="Nucleic Acids Res.">
        <title>Sequencing of the smallest Apicomplexan genome from the human pathogen Babesia microti.</title>
        <authorList>
            <person name="Cornillot E."/>
            <person name="Hadj-Kaddour K."/>
            <person name="Dassouli A."/>
            <person name="Noel B."/>
            <person name="Ranwez V."/>
            <person name="Vacherie B."/>
            <person name="Augagneur Y."/>
            <person name="Bres V."/>
            <person name="Duclos A."/>
            <person name="Randazzo S."/>
            <person name="Carcy B."/>
            <person name="Debierre-Grockiego F."/>
            <person name="Delbecq S."/>
            <person name="Moubri-Menage K."/>
            <person name="Shams-Eldin H."/>
            <person name="Usmani-Brown S."/>
            <person name="Bringaud F."/>
            <person name="Wincker P."/>
            <person name="Vivares C.P."/>
            <person name="Schwarz R.T."/>
            <person name="Schetters T.P."/>
            <person name="Krause P.J."/>
            <person name="Gorenflot A."/>
            <person name="Berry V."/>
            <person name="Barbe V."/>
            <person name="Ben Mamoun C."/>
        </authorList>
    </citation>
    <scope>NUCLEOTIDE SEQUENCE [LARGE SCALE GENOMIC DNA]</scope>
    <source>
        <strain evidence="1 2">RI</strain>
    </source>
</reference>
<keyword evidence="2" id="KW-1185">Reference proteome</keyword>
<accession>I7IQJ1</accession>
<dbReference type="RefSeq" id="XP_012648434.1">
    <property type="nucleotide sequence ID" value="XM_012792980.1"/>
</dbReference>
<sequence length="269" mass="30566">MLEPKTKLLGRGEGIESRPTNVMSNINNIKPTFLIYNPPNCKLSSIDKSNACNYNQRQRHSQQKQHHPFTREKYNVTGTHNYTLNGENHGKNRNLHKKHKSKQTVYGCSGKEVMGLAWYFASATGNIIGSIGKQIGKDVINTIFNPDPTYNSIRSYYYYQDYPNYHRQPQHMITQRIDYDEMLKQSNMNMMYGNYNQNNLSDIANMNGLMNLASLFGDNPPFGQTSGLGNMDNLDNIGNMGQMTANDGINPLIFNRSSATNRTGPPDFF</sequence>